<gene>
    <name evidence="11" type="ORF">ACFFVD_03945</name>
</gene>
<evidence type="ECO:0000256" key="5">
    <source>
        <dbReference type="ARBA" id="ARBA00022989"/>
    </source>
</evidence>
<dbReference type="InterPro" id="IPR029787">
    <property type="entry name" value="Nucleotide_cyclase"/>
</dbReference>
<dbReference type="SUPFAM" id="SSF55073">
    <property type="entry name" value="Nucleotide cyclase"/>
    <property type="match status" value="1"/>
</dbReference>
<feature type="transmembrane region" description="Helical" evidence="8">
    <location>
        <begin position="33"/>
        <end position="58"/>
    </location>
</feature>
<evidence type="ECO:0000259" key="9">
    <source>
        <dbReference type="PROSITE" id="PS50125"/>
    </source>
</evidence>
<name>A0ABV5JQB7_9ACTN</name>
<dbReference type="PANTHER" id="PTHR43081">
    <property type="entry name" value="ADENYLATE CYCLASE, TERMINAL-DIFFERENTIATION SPECIFIC-RELATED"/>
    <property type="match status" value="1"/>
</dbReference>
<keyword evidence="12" id="KW-1185">Reference proteome</keyword>
<evidence type="ECO:0000313" key="12">
    <source>
        <dbReference type="Proteomes" id="UP001589700"/>
    </source>
</evidence>
<evidence type="ECO:0000259" key="10">
    <source>
        <dbReference type="PROSITE" id="PS50885"/>
    </source>
</evidence>
<feature type="domain" description="Guanylate cyclase" evidence="9">
    <location>
        <begin position="342"/>
        <end position="466"/>
    </location>
</feature>
<dbReference type="CDD" id="cd06225">
    <property type="entry name" value="HAMP"/>
    <property type="match status" value="1"/>
</dbReference>
<evidence type="ECO:0000256" key="8">
    <source>
        <dbReference type="SAM" id="Phobius"/>
    </source>
</evidence>
<reference evidence="11 12" key="1">
    <citation type="submission" date="2024-09" db="EMBL/GenBank/DDBJ databases">
        <authorList>
            <person name="Sun Q."/>
            <person name="Mori K."/>
        </authorList>
    </citation>
    <scope>NUCLEOTIDE SEQUENCE [LARGE SCALE GENOMIC DNA]</scope>
    <source>
        <strain evidence="11 12">CCM 7659</strain>
    </source>
</reference>
<evidence type="ECO:0000256" key="2">
    <source>
        <dbReference type="ARBA" id="ARBA00005381"/>
    </source>
</evidence>
<dbReference type="SMART" id="SM00304">
    <property type="entry name" value="HAMP"/>
    <property type="match status" value="1"/>
</dbReference>
<dbReference type="SMART" id="SM00044">
    <property type="entry name" value="CYCc"/>
    <property type="match status" value="1"/>
</dbReference>
<protein>
    <submittedName>
        <fullName evidence="11">Adenylate/guanylate cyclase domain-containing protein</fullName>
    </submittedName>
</protein>
<dbReference type="InterPro" id="IPR003660">
    <property type="entry name" value="HAMP_dom"/>
</dbReference>
<keyword evidence="5 8" id="KW-1133">Transmembrane helix</keyword>
<dbReference type="RefSeq" id="WP_380023075.1">
    <property type="nucleotide sequence ID" value="NZ_JBHMDY010000002.1"/>
</dbReference>
<evidence type="ECO:0000256" key="7">
    <source>
        <dbReference type="SAM" id="MobiDB-lite"/>
    </source>
</evidence>
<dbReference type="Pfam" id="PF00672">
    <property type="entry name" value="HAMP"/>
    <property type="match status" value="1"/>
</dbReference>
<dbReference type="Pfam" id="PF00211">
    <property type="entry name" value="Guanylate_cyc"/>
    <property type="match status" value="1"/>
</dbReference>
<dbReference type="Proteomes" id="UP001589700">
    <property type="component" value="Unassembled WGS sequence"/>
</dbReference>
<keyword evidence="6 8" id="KW-0472">Membrane</keyword>
<comment type="caution">
    <text evidence="11">The sequence shown here is derived from an EMBL/GenBank/DDBJ whole genome shotgun (WGS) entry which is preliminary data.</text>
</comment>
<dbReference type="PANTHER" id="PTHR43081:SF17">
    <property type="entry name" value="BLL5647 PROTEIN"/>
    <property type="match status" value="1"/>
</dbReference>
<keyword evidence="3" id="KW-1003">Cell membrane</keyword>
<feature type="transmembrane region" description="Helical" evidence="8">
    <location>
        <begin position="70"/>
        <end position="95"/>
    </location>
</feature>
<dbReference type="EMBL" id="JBHMDY010000002">
    <property type="protein sequence ID" value="MFB9258944.1"/>
    <property type="molecule type" value="Genomic_DNA"/>
</dbReference>
<evidence type="ECO:0000256" key="3">
    <source>
        <dbReference type="ARBA" id="ARBA00022475"/>
    </source>
</evidence>
<keyword evidence="4 8" id="KW-0812">Transmembrane</keyword>
<comment type="subcellular location">
    <subcellularLocation>
        <location evidence="1">Cell membrane</location>
        <topology evidence="1">Multi-pass membrane protein</topology>
    </subcellularLocation>
</comment>
<dbReference type="Gene3D" id="6.10.340.10">
    <property type="match status" value="1"/>
</dbReference>
<dbReference type="InterPro" id="IPR050697">
    <property type="entry name" value="Adenylyl/Guanylyl_Cyclase_3/4"/>
</dbReference>
<sequence length="516" mass="54618">MSPEREQTRPPWGTRLLGDVMEPPPRRKRRVQVVLTSTVLVTHLLGVAGVVGLQWLLLPFDEIVSGRFRTAALVVTPIAVLVMVTFGLVWITWIVRRWLSWPDENRPPTPEEQRLCLSVPLRLSLLTACLWAVGGAVSVGAYGVAAVSVVPVMTVAVVTCGALSCGLGYLVAEISLRPLTAIAFKVGPPPKAPVIGIRFRLIAIWVVGLGMPLAALVVLAFYSVSDAEVPASRLAMILAFIGIAGIVVSIAAGWLLVTAMLAPIRSVSWAMEELAGGNVATRIDVFDGTELGQLQRGFNDMADMIAERQRLRELFVLHVGSQVARAAELQEPRLGGDTTEVAVLFVDLVGSTRLAATRPPGEVVEVLNDFFEVVVDEVENGGGFVDQFQGDAALAIFGAPAPLADPATAALGVARRLTAALAARGGPLATGMGVSFGEVVAGYVGSARRFEYTVIGDAVNEAARLCELAKDHPTRVLTSGRALDAATAAEAAHWQRGETLVLRGRTDPTSLASPVG</sequence>
<feature type="transmembrane region" description="Helical" evidence="8">
    <location>
        <begin position="139"/>
        <end position="172"/>
    </location>
</feature>
<accession>A0ABV5JQB7</accession>
<dbReference type="InterPro" id="IPR001054">
    <property type="entry name" value="A/G_cyclase"/>
</dbReference>
<feature type="transmembrane region" description="Helical" evidence="8">
    <location>
        <begin position="234"/>
        <end position="257"/>
    </location>
</feature>
<dbReference type="PROSITE" id="PS50885">
    <property type="entry name" value="HAMP"/>
    <property type="match status" value="1"/>
</dbReference>
<proteinExistence type="inferred from homology"/>
<comment type="similarity">
    <text evidence="2">Belongs to the adenylyl cyclase class-3 family.</text>
</comment>
<feature type="domain" description="HAMP" evidence="10">
    <location>
        <begin position="258"/>
        <end position="310"/>
    </location>
</feature>
<evidence type="ECO:0000256" key="4">
    <source>
        <dbReference type="ARBA" id="ARBA00022692"/>
    </source>
</evidence>
<evidence type="ECO:0000256" key="1">
    <source>
        <dbReference type="ARBA" id="ARBA00004651"/>
    </source>
</evidence>
<evidence type="ECO:0000256" key="6">
    <source>
        <dbReference type="ARBA" id="ARBA00023136"/>
    </source>
</evidence>
<feature type="region of interest" description="Disordered" evidence="7">
    <location>
        <begin position="1"/>
        <end position="21"/>
    </location>
</feature>
<feature type="transmembrane region" description="Helical" evidence="8">
    <location>
        <begin position="201"/>
        <end position="222"/>
    </location>
</feature>
<dbReference type="PROSITE" id="PS50125">
    <property type="entry name" value="GUANYLATE_CYCLASE_2"/>
    <property type="match status" value="1"/>
</dbReference>
<dbReference type="SUPFAM" id="SSF158472">
    <property type="entry name" value="HAMP domain-like"/>
    <property type="match status" value="1"/>
</dbReference>
<organism evidence="11 12">
    <name type="scientific">Dietzia aerolata</name>
    <dbReference type="NCBI Taxonomy" id="595984"/>
    <lineage>
        <taxon>Bacteria</taxon>
        <taxon>Bacillati</taxon>
        <taxon>Actinomycetota</taxon>
        <taxon>Actinomycetes</taxon>
        <taxon>Mycobacteriales</taxon>
        <taxon>Dietziaceae</taxon>
        <taxon>Dietzia</taxon>
    </lineage>
</organism>
<dbReference type="CDD" id="cd07302">
    <property type="entry name" value="CHD"/>
    <property type="match status" value="1"/>
</dbReference>
<dbReference type="Gene3D" id="3.30.70.1230">
    <property type="entry name" value="Nucleotide cyclase"/>
    <property type="match status" value="1"/>
</dbReference>
<evidence type="ECO:0000313" key="11">
    <source>
        <dbReference type="EMBL" id="MFB9258944.1"/>
    </source>
</evidence>